<evidence type="ECO:0000259" key="4">
    <source>
        <dbReference type="PROSITE" id="PS51898"/>
    </source>
</evidence>
<evidence type="ECO:0000256" key="2">
    <source>
        <dbReference type="ARBA" id="ARBA00023125"/>
    </source>
</evidence>
<comment type="caution">
    <text evidence="5">The sequence shown here is derived from an EMBL/GenBank/DDBJ whole genome shotgun (WGS) entry which is preliminary data.</text>
</comment>
<sequence length="410" mass="48171">MATINLRLDKRGNRPDKHGRFNLSVIVQHQGEVLYLNVDKLTEQQYNHVFVKRSLDEKSKEYRQRCDEFLEKAEKVFERLSPFDRQRFREEFFKEEVKEPVNQIKPSEMTYFEMAEYFREKKRLKPASKNRMKTARNQLEKYKPGLNYKDITSDFLIDFEHELIKRGTSMVTIAGYMTDIRTVINYHRNVTQFIPQGYKYPFGAGGYGIKTVLPTKIVLSADEIKAIAELNEFETKEQEWARDIWLFLYRCNGINFIDLLVMRWDNIQAGNILFYRTKTKTTRRSNIKPITVPLKDKLKEVFEKICVKDSPFIIDKLKEGYTDKTLNNKSHKLGAQINKELKYVTQKLDLSLNLVLDMARDSYATTLNRNGRSINHIAELMGHASPVVTSKHYVGQLTSEQVKEINSCLY</sequence>
<dbReference type="RefSeq" id="WP_127804747.1">
    <property type="nucleotide sequence ID" value="NZ_SACY01000004.1"/>
</dbReference>
<accession>A0A437PPF7</accession>
<gene>
    <name evidence="5" type="ORF">EOJ36_09500</name>
</gene>
<evidence type="ECO:0000313" key="6">
    <source>
        <dbReference type="Proteomes" id="UP000282832"/>
    </source>
</evidence>
<name>A0A437PPF7_9BACT</name>
<dbReference type="SUPFAM" id="SSF56349">
    <property type="entry name" value="DNA breaking-rejoining enzymes"/>
    <property type="match status" value="1"/>
</dbReference>
<evidence type="ECO:0000256" key="3">
    <source>
        <dbReference type="ARBA" id="ARBA00023172"/>
    </source>
</evidence>
<dbReference type="InterPro" id="IPR010998">
    <property type="entry name" value="Integrase_recombinase_N"/>
</dbReference>
<dbReference type="Pfam" id="PF13102">
    <property type="entry name" value="Phage_int_SAM_5"/>
    <property type="match status" value="1"/>
</dbReference>
<dbReference type="InterPro" id="IPR050090">
    <property type="entry name" value="Tyrosine_recombinase_XerCD"/>
</dbReference>
<dbReference type="GO" id="GO:0003677">
    <property type="term" value="F:DNA binding"/>
    <property type="evidence" value="ECO:0007669"/>
    <property type="project" value="UniProtKB-KW"/>
</dbReference>
<dbReference type="Proteomes" id="UP000282832">
    <property type="component" value="Unassembled WGS sequence"/>
</dbReference>
<dbReference type="GO" id="GO:0006310">
    <property type="term" value="P:DNA recombination"/>
    <property type="evidence" value="ECO:0007669"/>
    <property type="project" value="UniProtKB-KW"/>
</dbReference>
<protein>
    <recommendedName>
        <fullName evidence="4">Tyr recombinase domain-containing protein</fullName>
    </recommendedName>
</protein>
<keyword evidence="2" id="KW-0238">DNA-binding</keyword>
<proteinExistence type="inferred from homology"/>
<reference evidence="5 6" key="1">
    <citation type="submission" date="2019-01" db="EMBL/GenBank/DDBJ databases">
        <authorList>
            <person name="Chen W.-M."/>
        </authorList>
    </citation>
    <scope>NUCLEOTIDE SEQUENCE [LARGE SCALE GENOMIC DNA]</scope>
    <source>
        <strain evidence="5 6">FSY-15</strain>
    </source>
</reference>
<dbReference type="InterPro" id="IPR013762">
    <property type="entry name" value="Integrase-like_cat_sf"/>
</dbReference>
<organism evidence="5 6">
    <name type="scientific">Sandaracinomonas limnophila</name>
    <dbReference type="NCBI Taxonomy" id="1862386"/>
    <lineage>
        <taxon>Bacteria</taxon>
        <taxon>Pseudomonadati</taxon>
        <taxon>Bacteroidota</taxon>
        <taxon>Cytophagia</taxon>
        <taxon>Cytophagales</taxon>
        <taxon>Flectobacillaceae</taxon>
        <taxon>Sandaracinomonas</taxon>
    </lineage>
</organism>
<dbReference type="InterPro" id="IPR002104">
    <property type="entry name" value="Integrase_catalytic"/>
</dbReference>
<dbReference type="Gene3D" id="1.10.150.130">
    <property type="match status" value="1"/>
</dbReference>
<comment type="similarity">
    <text evidence="1">Belongs to the 'phage' integrase family.</text>
</comment>
<feature type="domain" description="Tyr recombinase" evidence="4">
    <location>
        <begin position="214"/>
        <end position="407"/>
    </location>
</feature>
<dbReference type="Pfam" id="PF00589">
    <property type="entry name" value="Phage_integrase"/>
    <property type="match status" value="1"/>
</dbReference>
<dbReference type="PANTHER" id="PTHR30349:SF64">
    <property type="entry name" value="PROPHAGE INTEGRASE INTD-RELATED"/>
    <property type="match status" value="1"/>
</dbReference>
<dbReference type="InterPro" id="IPR025269">
    <property type="entry name" value="SAM-like_dom"/>
</dbReference>
<dbReference type="PROSITE" id="PS51898">
    <property type="entry name" value="TYR_RECOMBINASE"/>
    <property type="match status" value="1"/>
</dbReference>
<evidence type="ECO:0000256" key="1">
    <source>
        <dbReference type="ARBA" id="ARBA00008857"/>
    </source>
</evidence>
<keyword evidence="6" id="KW-1185">Reference proteome</keyword>
<keyword evidence="3" id="KW-0233">DNA recombination</keyword>
<dbReference type="EMBL" id="SACY01000004">
    <property type="protein sequence ID" value="RVU24151.1"/>
    <property type="molecule type" value="Genomic_DNA"/>
</dbReference>
<dbReference type="InterPro" id="IPR011010">
    <property type="entry name" value="DNA_brk_join_enz"/>
</dbReference>
<dbReference type="AlphaFoldDB" id="A0A437PPF7"/>
<dbReference type="PANTHER" id="PTHR30349">
    <property type="entry name" value="PHAGE INTEGRASE-RELATED"/>
    <property type="match status" value="1"/>
</dbReference>
<dbReference type="Gene3D" id="1.10.443.10">
    <property type="entry name" value="Intergrase catalytic core"/>
    <property type="match status" value="1"/>
</dbReference>
<dbReference type="GO" id="GO:0015074">
    <property type="term" value="P:DNA integration"/>
    <property type="evidence" value="ECO:0007669"/>
    <property type="project" value="InterPro"/>
</dbReference>
<dbReference type="OrthoDB" id="1094492at2"/>
<evidence type="ECO:0000313" key="5">
    <source>
        <dbReference type="EMBL" id="RVU24151.1"/>
    </source>
</evidence>